<evidence type="ECO:0000256" key="5">
    <source>
        <dbReference type="ARBA" id="ARBA00023010"/>
    </source>
</evidence>
<evidence type="ECO:0000313" key="9">
    <source>
        <dbReference type="EMBL" id="CCI45381.1"/>
    </source>
</evidence>
<dbReference type="GO" id="GO:0005643">
    <property type="term" value="C:nuclear pore"/>
    <property type="evidence" value="ECO:0007669"/>
    <property type="project" value="UniProtKB-SubCell"/>
</dbReference>
<evidence type="ECO:0000256" key="8">
    <source>
        <dbReference type="SAM" id="Coils"/>
    </source>
</evidence>
<evidence type="ECO:0000256" key="7">
    <source>
        <dbReference type="ARBA" id="ARBA00023242"/>
    </source>
</evidence>
<evidence type="ECO:0000256" key="4">
    <source>
        <dbReference type="ARBA" id="ARBA00022927"/>
    </source>
</evidence>
<keyword evidence="3" id="KW-0509">mRNA transport</keyword>
<dbReference type="InterPro" id="IPR019321">
    <property type="entry name" value="Nucleoporin_Nup88"/>
</dbReference>
<protein>
    <recommendedName>
        <fullName evidence="11">Nuclear pore complex protein Nup88</fullName>
    </recommendedName>
</protein>
<dbReference type="InterPro" id="IPR037700">
    <property type="entry name" value="NUP88/NUP82"/>
</dbReference>
<dbReference type="Pfam" id="PF10168">
    <property type="entry name" value="Nup88"/>
    <property type="match status" value="1"/>
</dbReference>
<dbReference type="AlphaFoldDB" id="A0A024GF64"/>
<keyword evidence="5" id="KW-0811">Translocation</keyword>
<organism evidence="9 10">
    <name type="scientific">Albugo candida</name>
    <dbReference type="NCBI Taxonomy" id="65357"/>
    <lineage>
        <taxon>Eukaryota</taxon>
        <taxon>Sar</taxon>
        <taxon>Stramenopiles</taxon>
        <taxon>Oomycota</taxon>
        <taxon>Peronosporomycetes</taxon>
        <taxon>Albuginales</taxon>
        <taxon>Albuginaceae</taxon>
        <taxon>Albugo</taxon>
    </lineage>
</organism>
<dbReference type="PANTHER" id="PTHR13257:SF0">
    <property type="entry name" value="NUCLEAR PORE COMPLEX PROTEIN NUP88"/>
    <property type="match status" value="1"/>
</dbReference>
<feature type="coiled-coil region" evidence="8">
    <location>
        <begin position="919"/>
        <end position="946"/>
    </location>
</feature>
<reference evidence="9 10" key="1">
    <citation type="submission" date="2012-05" db="EMBL/GenBank/DDBJ databases">
        <title>Recombination and specialization in a pathogen metapopulation.</title>
        <authorList>
            <person name="Gardiner A."/>
            <person name="Kemen E."/>
            <person name="Schultz-Larsen T."/>
            <person name="MacLean D."/>
            <person name="Van Oosterhout C."/>
            <person name="Jones J.D.G."/>
        </authorList>
    </citation>
    <scope>NUCLEOTIDE SEQUENCE [LARGE SCALE GENOMIC DNA]</scope>
    <source>
        <strain evidence="9 10">Ac Nc2</strain>
    </source>
</reference>
<dbReference type="EMBL" id="CAIX01000097">
    <property type="protein sequence ID" value="CCI45381.1"/>
    <property type="molecule type" value="Genomic_DNA"/>
</dbReference>
<gene>
    <name evidence="9" type="ORF">BN9_062780</name>
</gene>
<dbReference type="Proteomes" id="UP000053237">
    <property type="component" value="Unassembled WGS sequence"/>
</dbReference>
<keyword evidence="6" id="KW-0906">Nuclear pore complex</keyword>
<comment type="subcellular location">
    <subcellularLocation>
        <location evidence="1">Nucleus</location>
        <location evidence="1">Nuclear pore complex</location>
    </subcellularLocation>
</comment>
<keyword evidence="4" id="KW-0653">Protein transport</keyword>
<dbReference type="OrthoDB" id="341482at2759"/>
<accession>A0A024GF64</accession>
<dbReference type="GO" id="GO:0006406">
    <property type="term" value="P:mRNA export from nucleus"/>
    <property type="evidence" value="ECO:0007669"/>
    <property type="project" value="TreeGrafter"/>
</dbReference>
<evidence type="ECO:0000256" key="1">
    <source>
        <dbReference type="ARBA" id="ARBA00004567"/>
    </source>
</evidence>
<dbReference type="GO" id="GO:0006606">
    <property type="term" value="P:protein import into nucleus"/>
    <property type="evidence" value="ECO:0007669"/>
    <property type="project" value="TreeGrafter"/>
</dbReference>
<comment type="caution">
    <text evidence="9">The sequence shown here is derived from an EMBL/GenBank/DDBJ whole genome shotgun (WGS) entry which is preliminary data.</text>
</comment>
<keyword evidence="8" id="KW-0175">Coiled coil</keyword>
<dbReference type="GO" id="GO:0000056">
    <property type="term" value="P:ribosomal small subunit export from nucleus"/>
    <property type="evidence" value="ECO:0007669"/>
    <property type="project" value="InterPro"/>
</dbReference>
<evidence type="ECO:0000256" key="2">
    <source>
        <dbReference type="ARBA" id="ARBA00022448"/>
    </source>
</evidence>
<name>A0A024GF64_9STRA</name>
<sequence>MTMSWNTDGMATDERTTRLDEQTVRDLPAYGLKDDIEIAASILPPTYSKSTQNTNLQTFDIDPSSGLSVFIGSCGRRLYLLNVLQSTKSNAQSKVFNATASDPFRREENAQNRLYHVTLEPPLSAEEITMVERIDWNSDGTCIALISSAWVKVVLLPKSHKCEEEDTFQRDKCVQNGSKNRLGSESLNVLHVLPKATSSKHHTQHLYVTFEDGSTQTLSLNEVSEKSGLHSRKTIGFRALCQRVQIYINSQISTRSKRSYKVISVSENLYGDQNAIVQQIGAVHNAIDAVWHPLSCSHLAVLSDSDELLLYNVQHDTSIPEQKHILDFPIAKGSFSSANISSLQRVRTVGFSIGQGSSFWDIFACYILRSDGAVYILCPLVPYESKLHKSTLKSLRTEIDARLELYKMRCGEMKAGTPSECSPSDIQAHVAVLKSQKYWLKKAWACCTDNGNERPSKASSKLNDYYHYLKPHNSGISPETWPLALQGPLSSTKAFPSSNQTESNASTTACSFIHIPYKVPSDSHAPVNALLALSYSSGHIELHLLDQPVRPRWKSNSHLLDSKLTALLLDSFHLGIDMTAGRLRLECDANDQRLVYGFHSTGIYVLNVDWVVRLISGKSFEKLPQTSVRQVFSLSPPPESHTNAQKTSSRIIGAHTLKNVFVGHFLLVRLASGSLELVNMSASAVGGPRMNTNDLYPELIRKREASSLGKIDGWTASTRPFVDILEEKAGILAARGMRVSGTTRLEDADESTVKFALERVRVLYEDIGYMDELNQAICDRSEFLQEMAKSLRDRADNAKTSILESRSMAEKLEEKLNEARDTQQKLQKRAACIIHKLREKQPHLSQAEIQYRNDLEDFSLQIRRLKPRVTHICESSSRLIDQLEASALSREAVAEDDMRTIENPPCISDDKKRMCYDVLRAENELIEDAGTLLEDLKANVAQLMATKTHTSAAS</sequence>
<dbReference type="PANTHER" id="PTHR13257">
    <property type="entry name" value="NUCLEOPORIN NUP84-RELATED"/>
    <property type="match status" value="1"/>
</dbReference>
<evidence type="ECO:0000256" key="6">
    <source>
        <dbReference type="ARBA" id="ARBA00023132"/>
    </source>
</evidence>
<evidence type="ECO:0000313" key="10">
    <source>
        <dbReference type="Proteomes" id="UP000053237"/>
    </source>
</evidence>
<dbReference type="STRING" id="65357.A0A024GF64"/>
<dbReference type="GO" id="GO:0017056">
    <property type="term" value="F:structural constituent of nuclear pore"/>
    <property type="evidence" value="ECO:0007669"/>
    <property type="project" value="InterPro"/>
</dbReference>
<keyword evidence="7" id="KW-0539">Nucleus</keyword>
<keyword evidence="10" id="KW-1185">Reference proteome</keyword>
<evidence type="ECO:0008006" key="11">
    <source>
        <dbReference type="Google" id="ProtNLM"/>
    </source>
</evidence>
<keyword evidence="2" id="KW-0813">Transport</keyword>
<evidence type="ECO:0000256" key="3">
    <source>
        <dbReference type="ARBA" id="ARBA00022816"/>
    </source>
</evidence>
<proteinExistence type="predicted"/>
<dbReference type="InParanoid" id="A0A024GF64"/>
<dbReference type="GO" id="GO:0000055">
    <property type="term" value="P:ribosomal large subunit export from nucleus"/>
    <property type="evidence" value="ECO:0007669"/>
    <property type="project" value="InterPro"/>
</dbReference>
<feature type="coiled-coil region" evidence="8">
    <location>
        <begin position="781"/>
        <end position="829"/>
    </location>
</feature>